<dbReference type="HOGENOM" id="CLU_087829_2_2_4"/>
<dbReference type="InterPro" id="IPR027417">
    <property type="entry name" value="P-loop_NTPase"/>
</dbReference>
<evidence type="ECO:0000256" key="10">
    <source>
        <dbReference type="ARBA" id="ARBA00032441"/>
    </source>
</evidence>
<evidence type="ECO:0000256" key="7">
    <source>
        <dbReference type="ARBA" id="ARBA00022741"/>
    </source>
</evidence>
<evidence type="ECO:0000256" key="9">
    <source>
        <dbReference type="ARBA" id="ARBA00022842"/>
    </source>
</evidence>
<keyword evidence="12" id="KW-1185">Reference proteome</keyword>
<evidence type="ECO:0000256" key="5">
    <source>
        <dbReference type="ARBA" id="ARBA00022694"/>
    </source>
</evidence>
<comment type="subcellular location">
    <subcellularLocation>
        <location evidence="1">Cytoplasm</location>
    </subcellularLocation>
</comment>
<evidence type="ECO:0000256" key="1">
    <source>
        <dbReference type="ARBA" id="ARBA00004496"/>
    </source>
</evidence>
<dbReference type="InterPro" id="IPR003442">
    <property type="entry name" value="T6A_TsaE"/>
</dbReference>
<evidence type="ECO:0000313" key="11">
    <source>
        <dbReference type="EMBL" id="ADI29872.1"/>
    </source>
</evidence>
<evidence type="ECO:0000256" key="6">
    <source>
        <dbReference type="ARBA" id="ARBA00022723"/>
    </source>
</evidence>
<evidence type="ECO:0000256" key="3">
    <source>
        <dbReference type="ARBA" id="ARBA00019010"/>
    </source>
</evidence>
<dbReference type="Gene3D" id="3.40.50.300">
    <property type="entry name" value="P-loop containing nucleotide triphosphate hydrolases"/>
    <property type="match status" value="1"/>
</dbReference>
<evidence type="ECO:0000256" key="2">
    <source>
        <dbReference type="ARBA" id="ARBA00007599"/>
    </source>
</evidence>
<organism evidence="11 12">
    <name type="scientific">Methylotenera versatilis (strain 301)</name>
    <dbReference type="NCBI Taxonomy" id="666681"/>
    <lineage>
        <taxon>Bacteria</taxon>
        <taxon>Pseudomonadati</taxon>
        <taxon>Pseudomonadota</taxon>
        <taxon>Betaproteobacteria</taxon>
        <taxon>Nitrosomonadales</taxon>
        <taxon>Methylophilaceae</taxon>
        <taxon>Methylotenera</taxon>
    </lineage>
</organism>
<evidence type="ECO:0000313" key="12">
    <source>
        <dbReference type="Proteomes" id="UP000000383"/>
    </source>
</evidence>
<dbReference type="GO" id="GO:0005737">
    <property type="term" value="C:cytoplasm"/>
    <property type="evidence" value="ECO:0007669"/>
    <property type="project" value="UniProtKB-SubCell"/>
</dbReference>
<dbReference type="Proteomes" id="UP000000383">
    <property type="component" value="Chromosome"/>
</dbReference>
<dbReference type="RefSeq" id="WP_013148184.1">
    <property type="nucleotide sequence ID" value="NC_014207.1"/>
</dbReference>
<gene>
    <name evidence="11" type="ordered locus">M301_1492</name>
</gene>
<dbReference type="eggNOG" id="COG0802">
    <property type="taxonomic scope" value="Bacteria"/>
</dbReference>
<sequence>MDSNFTRDLADEAATLAFGVALAKAIQPNLTIYLHGDLGAGKTTLVRGLLHALGHVGKVKSPTYTLVEPYDIKYNVTSSLMLYHFDLYRFNDEEEWESAGFRDYFNANSVCVIEWPEKAENVLPTPDINITFSIKNVGKNLGRSVNLSAHSTLGQQCLHTISTQSK</sequence>
<keyword evidence="8" id="KW-0067">ATP-binding</keyword>
<keyword evidence="7" id="KW-0547">Nucleotide-binding</keyword>
<evidence type="ECO:0000256" key="4">
    <source>
        <dbReference type="ARBA" id="ARBA00022490"/>
    </source>
</evidence>
<dbReference type="KEGG" id="meh:M301_1492"/>
<keyword evidence="5" id="KW-0819">tRNA processing</keyword>
<dbReference type="STRING" id="666681.M301_1492"/>
<accession>D7DII7</accession>
<dbReference type="EMBL" id="CP002056">
    <property type="protein sequence ID" value="ADI29872.1"/>
    <property type="molecule type" value="Genomic_DNA"/>
</dbReference>
<dbReference type="AlphaFoldDB" id="D7DII7"/>
<dbReference type="OrthoDB" id="9800307at2"/>
<reference evidence="11 12" key="2">
    <citation type="journal article" date="2011" name="J. Bacteriol.">
        <title>Genomes of three methylotrophs from a single niche uncover genetic and metabolic divergence of Methylophilaceae.</title>
        <authorList>
            <person name="Lapidus A."/>
            <person name="Clum A."/>
            <person name="Labutti K."/>
            <person name="Kaluzhnaya M.G."/>
            <person name="Lim S."/>
            <person name="Beck D.A."/>
            <person name="Glavina Del Rio T."/>
            <person name="Nolan M."/>
            <person name="Mavromatis K."/>
            <person name="Huntemann M."/>
            <person name="Lucas S."/>
            <person name="Lidstrom M.E."/>
            <person name="Ivanova N."/>
            <person name="Chistoserdova L."/>
        </authorList>
    </citation>
    <scope>NUCLEOTIDE SEQUENCE [LARGE SCALE GENOMIC DNA]</scope>
    <source>
        <strain evidence="11 12">301</strain>
    </source>
</reference>
<dbReference type="SUPFAM" id="SSF52540">
    <property type="entry name" value="P-loop containing nucleoside triphosphate hydrolases"/>
    <property type="match status" value="1"/>
</dbReference>
<protein>
    <recommendedName>
        <fullName evidence="3">tRNA threonylcarbamoyladenosine biosynthesis protein TsaE</fullName>
    </recommendedName>
    <alternativeName>
        <fullName evidence="10">t(6)A37 threonylcarbamoyladenosine biosynthesis protein TsaE</fullName>
    </alternativeName>
</protein>
<reference evidence="12" key="1">
    <citation type="submission" date="2010-05" db="EMBL/GenBank/DDBJ databases">
        <title>Complete sequence of Methylotenera sp. 301.</title>
        <authorList>
            <person name="Lucas S."/>
            <person name="Copeland A."/>
            <person name="Lapidus A."/>
            <person name="Cheng J.-F."/>
            <person name="Bruce D."/>
            <person name="Goodwin L."/>
            <person name="Pitluck S."/>
            <person name="Clum A."/>
            <person name="Land M."/>
            <person name="Hauser L."/>
            <person name="Kyrpides N."/>
            <person name="Ivanova N."/>
            <person name="Chistoservova L."/>
            <person name="Kalyuzhnaya M."/>
            <person name="Woyke T."/>
        </authorList>
    </citation>
    <scope>NUCLEOTIDE SEQUENCE [LARGE SCALE GENOMIC DNA]</scope>
    <source>
        <strain evidence="12">301</strain>
    </source>
</reference>
<dbReference type="GO" id="GO:0005524">
    <property type="term" value="F:ATP binding"/>
    <property type="evidence" value="ECO:0007669"/>
    <property type="project" value="UniProtKB-KW"/>
</dbReference>
<keyword evidence="9" id="KW-0460">Magnesium</keyword>
<dbReference type="NCBIfam" id="TIGR00150">
    <property type="entry name" value="T6A_YjeE"/>
    <property type="match status" value="1"/>
</dbReference>
<dbReference type="GO" id="GO:0002949">
    <property type="term" value="P:tRNA threonylcarbamoyladenosine modification"/>
    <property type="evidence" value="ECO:0007669"/>
    <property type="project" value="InterPro"/>
</dbReference>
<comment type="similarity">
    <text evidence="2">Belongs to the TsaE family.</text>
</comment>
<dbReference type="PANTHER" id="PTHR33540:SF2">
    <property type="entry name" value="TRNA THREONYLCARBAMOYLADENOSINE BIOSYNTHESIS PROTEIN TSAE"/>
    <property type="match status" value="1"/>
</dbReference>
<dbReference type="GO" id="GO:0046872">
    <property type="term" value="F:metal ion binding"/>
    <property type="evidence" value="ECO:0007669"/>
    <property type="project" value="UniProtKB-KW"/>
</dbReference>
<dbReference type="Pfam" id="PF02367">
    <property type="entry name" value="TsaE"/>
    <property type="match status" value="1"/>
</dbReference>
<keyword evidence="4" id="KW-0963">Cytoplasm</keyword>
<dbReference type="PANTHER" id="PTHR33540">
    <property type="entry name" value="TRNA THREONYLCARBAMOYLADENOSINE BIOSYNTHESIS PROTEIN TSAE"/>
    <property type="match status" value="1"/>
</dbReference>
<keyword evidence="6" id="KW-0479">Metal-binding</keyword>
<name>D7DII7_METV0</name>
<proteinExistence type="inferred from homology"/>
<evidence type="ECO:0000256" key="8">
    <source>
        <dbReference type="ARBA" id="ARBA00022840"/>
    </source>
</evidence>